<comment type="caution">
    <text evidence="1">The sequence shown here is derived from an EMBL/GenBank/DDBJ whole genome shotgun (WGS) entry which is preliminary data.</text>
</comment>
<keyword evidence="2" id="KW-1185">Reference proteome</keyword>
<organism evidence="1 2">
    <name type="scientific">Halocaridina rubra</name>
    <name type="common">Hawaiian red shrimp</name>
    <dbReference type="NCBI Taxonomy" id="373956"/>
    <lineage>
        <taxon>Eukaryota</taxon>
        <taxon>Metazoa</taxon>
        <taxon>Ecdysozoa</taxon>
        <taxon>Arthropoda</taxon>
        <taxon>Crustacea</taxon>
        <taxon>Multicrustacea</taxon>
        <taxon>Malacostraca</taxon>
        <taxon>Eumalacostraca</taxon>
        <taxon>Eucarida</taxon>
        <taxon>Decapoda</taxon>
        <taxon>Pleocyemata</taxon>
        <taxon>Caridea</taxon>
        <taxon>Atyoidea</taxon>
        <taxon>Atyidae</taxon>
        <taxon>Halocaridina</taxon>
    </lineage>
</organism>
<name>A0AAN8XFB4_HALRR</name>
<accession>A0AAN8XFB4</accession>
<dbReference type="EMBL" id="JAXCGZ010004094">
    <property type="protein sequence ID" value="KAK7082277.1"/>
    <property type="molecule type" value="Genomic_DNA"/>
</dbReference>
<evidence type="ECO:0000313" key="2">
    <source>
        <dbReference type="Proteomes" id="UP001381693"/>
    </source>
</evidence>
<evidence type="ECO:0000313" key="1">
    <source>
        <dbReference type="EMBL" id="KAK7082277.1"/>
    </source>
</evidence>
<sequence length="111" mass="12588">MTESNHTVSDDDSAQLAIDVVKNHEDTNTRDKRNVHNITQKHIKPYIAGEVFVKEDKYMDFEIGTGNGTNVALDETKNYEVVVVTKTQSGAVISEVYLCFVQHISWFLILE</sequence>
<dbReference type="AlphaFoldDB" id="A0AAN8XFB4"/>
<protein>
    <submittedName>
        <fullName evidence="1">Uncharacterized protein</fullName>
    </submittedName>
</protein>
<reference evidence="1 2" key="1">
    <citation type="submission" date="2023-11" db="EMBL/GenBank/DDBJ databases">
        <title>Halocaridina rubra genome assembly.</title>
        <authorList>
            <person name="Smith C."/>
        </authorList>
    </citation>
    <scope>NUCLEOTIDE SEQUENCE [LARGE SCALE GENOMIC DNA]</scope>
    <source>
        <strain evidence="1">EP-1</strain>
        <tissue evidence="1">Whole</tissue>
    </source>
</reference>
<gene>
    <name evidence="1" type="ORF">SK128_024314</name>
</gene>
<proteinExistence type="predicted"/>
<dbReference type="Proteomes" id="UP001381693">
    <property type="component" value="Unassembled WGS sequence"/>
</dbReference>